<gene>
    <name evidence="3" type="ORF">LTRI10_LOCUS18963</name>
</gene>
<keyword evidence="2" id="KW-0268">Exocytosis</keyword>
<dbReference type="InterPro" id="IPR001680">
    <property type="entry name" value="WD40_rpt"/>
</dbReference>
<dbReference type="GO" id="GO:0005737">
    <property type="term" value="C:cytoplasm"/>
    <property type="evidence" value="ECO:0007669"/>
    <property type="project" value="TreeGrafter"/>
</dbReference>
<dbReference type="CDD" id="cd15873">
    <property type="entry name" value="R-SNARE_STXBP5_6"/>
    <property type="match status" value="1"/>
</dbReference>
<evidence type="ECO:0000256" key="2">
    <source>
        <dbReference type="ARBA" id="ARBA00022483"/>
    </source>
</evidence>
<dbReference type="Pfam" id="PF00400">
    <property type="entry name" value="WD40"/>
    <property type="match status" value="1"/>
</dbReference>
<evidence type="ECO:0008006" key="5">
    <source>
        <dbReference type="Google" id="ProtNLM"/>
    </source>
</evidence>
<organism evidence="3 4">
    <name type="scientific">Linum trigynum</name>
    <dbReference type="NCBI Taxonomy" id="586398"/>
    <lineage>
        <taxon>Eukaryota</taxon>
        <taxon>Viridiplantae</taxon>
        <taxon>Streptophyta</taxon>
        <taxon>Embryophyta</taxon>
        <taxon>Tracheophyta</taxon>
        <taxon>Spermatophyta</taxon>
        <taxon>Magnoliopsida</taxon>
        <taxon>eudicotyledons</taxon>
        <taxon>Gunneridae</taxon>
        <taxon>Pentapetalae</taxon>
        <taxon>rosids</taxon>
        <taxon>fabids</taxon>
        <taxon>Malpighiales</taxon>
        <taxon>Linaceae</taxon>
        <taxon>Linum</taxon>
    </lineage>
</organism>
<dbReference type="InterPro" id="IPR015943">
    <property type="entry name" value="WD40/YVTN_repeat-like_dom_sf"/>
</dbReference>
<dbReference type="PANTHER" id="PTHR10241:SF27">
    <property type="entry name" value="TRANSDUCIN_WD40 REPEAT-LIKE SUPERFAMILY PROTEIN"/>
    <property type="match status" value="1"/>
</dbReference>
<evidence type="ECO:0000313" key="4">
    <source>
        <dbReference type="Proteomes" id="UP001497516"/>
    </source>
</evidence>
<dbReference type="GO" id="GO:0006887">
    <property type="term" value="P:exocytosis"/>
    <property type="evidence" value="ECO:0007669"/>
    <property type="project" value="UniProtKB-KW"/>
</dbReference>
<protein>
    <recommendedName>
        <fullName evidence="5">Lethal giant larvae (Lgl)-like C-terminal domain-containing protein</fullName>
    </recommendedName>
</protein>
<dbReference type="GO" id="GO:0006893">
    <property type="term" value="P:Golgi to plasma membrane transport"/>
    <property type="evidence" value="ECO:0007669"/>
    <property type="project" value="TreeGrafter"/>
</dbReference>
<dbReference type="SMART" id="SM00320">
    <property type="entry name" value="WD40"/>
    <property type="match status" value="5"/>
</dbReference>
<accession>A0AAV2DUU9</accession>
<dbReference type="EMBL" id="OZ034816">
    <property type="protein sequence ID" value="CAL1377304.1"/>
    <property type="molecule type" value="Genomic_DNA"/>
</dbReference>
<dbReference type="GO" id="GO:0019905">
    <property type="term" value="F:syntaxin binding"/>
    <property type="evidence" value="ECO:0007669"/>
    <property type="project" value="TreeGrafter"/>
</dbReference>
<dbReference type="AlphaFoldDB" id="A0AAV2DUU9"/>
<name>A0AAV2DUU9_9ROSI</name>
<dbReference type="SUPFAM" id="SSF50978">
    <property type="entry name" value="WD40 repeat-like"/>
    <property type="match status" value="2"/>
</dbReference>
<dbReference type="GO" id="GO:0005096">
    <property type="term" value="F:GTPase activator activity"/>
    <property type="evidence" value="ECO:0007669"/>
    <property type="project" value="TreeGrafter"/>
</dbReference>
<dbReference type="Gene3D" id="2.130.10.10">
    <property type="entry name" value="YVTN repeat-like/Quinoprotein amine dehydrogenase"/>
    <property type="match status" value="3"/>
</dbReference>
<proteinExistence type="inferred from homology"/>
<evidence type="ECO:0000313" key="3">
    <source>
        <dbReference type="EMBL" id="CAL1377304.1"/>
    </source>
</evidence>
<comment type="similarity">
    <text evidence="1">Belongs to the WD repeat L(2)GL family.</text>
</comment>
<evidence type="ECO:0000256" key="1">
    <source>
        <dbReference type="ARBA" id="ARBA00008070"/>
    </source>
</evidence>
<dbReference type="Proteomes" id="UP001497516">
    <property type="component" value="Chromosome 3"/>
</dbReference>
<dbReference type="GO" id="GO:0045159">
    <property type="term" value="F:myosin II binding"/>
    <property type="evidence" value="ECO:0007669"/>
    <property type="project" value="TreeGrafter"/>
</dbReference>
<reference evidence="3 4" key="1">
    <citation type="submission" date="2024-04" db="EMBL/GenBank/DDBJ databases">
        <authorList>
            <person name="Fracassetti M."/>
        </authorList>
    </citation>
    <scope>NUCLEOTIDE SEQUENCE [LARGE SCALE GENOMIC DNA]</scope>
</reference>
<dbReference type="InterPro" id="IPR036322">
    <property type="entry name" value="WD40_repeat_dom_sf"/>
</dbReference>
<sequence length="1058" mass="115126">MFVKKLVEKAASNVSKKPSGANGKGLKANDIEPRLSFHYGIPSGANILASHSHPSSSCLAVSTRDGRIKLFGKDNTQALLHSPDALPSKFLKFVQTGSTLFLLNVTSSNHIEVWDVEKRLLSHIHVFPGDITTFTPLRHTPFIYVGDSAGNLTVLKLEPDSCHVTRMQYSIPLSAGNPTQAASVVTILPVPSAETKRLLVVYQDGVIILWDIQESRSIFTTGTSTSLLPSQNHHEAVRKATCACWGCPYGSKLIVGYSNGEIFTWSVQASVTETPTPSSKLNLGYKLDKVAIASLKWFLQLDGNNKASRLYVMGGSSSEVAPTSSVQVVLLNEHSETRTIKLVLHLPEPCIDMDIISSSKLVSLVLLGKSGHVYAYDDGMIEKYLIQSQAKGSVPSSPKEVMAKLPYIDSSISAAKFVTNNPSLLNSADEDYAVLARNVPSVLPFEGKLKEGSNINSVHKFTGFSKIKNVYITGHKDGAINFWDVSCPLPIPVLSLTQQSEDDLSSSGIPVTALYFDGDSRLLISGDQSGMVRVFKLKPEPYASENGFMSFQGSSRKGNSHVIQSLKLIKVTGAILSITVSHSSGRVAVGSDQGNVSVIDIEGQVPNMLYQQHIASELSAGIISLKFETCNLHGFEKKTLVVATRDSSVLALDCDSGNMLSTETVHPNKPSRALYMEILDGQSVQDDETGTKDGASKQPSVLMCSEKAVYVYSLNHIAQGVKKVIYKKKFNSSSCLWASTFWLGSDVGLVLLLSSGKLEIRSLPELSLLRESSIRDFTHFEQRTDYSISCSIDGEIFLVNGDQEMFVVSISLQKDNFRLVDTFSQVYTYDPMSSLEGPAATLQKEKKKGIFSSLSKSKSKQVPDQMETEDTKESIEELAVIFSSANFACDDDHHQETRDVMPTGDSDDLDIDDIEIDDDPVEKPAKDQNIMASLNKQKLVMASKLLAFKGKVVKEINKKTHNSSVNSKELVEQQGDNGAGGGVDQIKKKYGFASSTTTSYETIGVARMAESKLQDNANKLQGINMKAAAMQDTAKSFSSMAKELLRLSEKNGKTASSS</sequence>
<keyword evidence="4" id="KW-1185">Reference proteome</keyword>
<dbReference type="PANTHER" id="PTHR10241">
    <property type="entry name" value="LETHAL 2 GIANT LARVAE PROTEIN"/>
    <property type="match status" value="1"/>
</dbReference>
<dbReference type="GO" id="GO:0005886">
    <property type="term" value="C:plasma membrane"/>
    <property type="evidence" value="ECO:0007669"/>
    <property type="project" value="TreeGrafter"/>
</dbReference>